<dbReference type="GO" id="GO:0006955">
    <property type="term" value="P:immune response"/>
    <property type="evidence" value="ECO:0007669"/>
    <property type="project" value="EnsemblPlants"/>
</dbReference>
<evidence type="ECO:0000256" key="5">
    <source>
        <dbReference type="ARBA" id="ARBA00022679"/>
    </source>
</evidence>
<dbReference type="Gene3D" id="1.10.510.10">
    <property type="entry name" value="Transferase(Phosphotransferase) domain 1"/>
    <property type="match status" value="1"/>
</dbReference>
<organism evidence="25 26">
    <name type="scientific">Arabis alpina</name>
    <name type="common">Alpine rock-cress</name>
    <dbReference type="NCBI Taxonomy" id="50452"/>
    <lineage>
        <taxon>Eukaryota</taxon>
        <taxon>Viridiplantae</taxon>
        <taxon>Streptophyta</taxon>
        <taxon>Embryophyta</taxon>
        <taxon>Tracheophyta</taxon>
        <taxon>Spermatophyta</taxon>
        <taxon>Magnoliopsida</taxon>
        <taxon>eudicotyledons</taxon>
        <taxon>Gunneridae</taxon>
        <taxon>Pentapetalae</taxon>
        <taxon>rosids</taxon>
        <taxon>malvids</taxon>
        <taxon>Brassicales</taxon>
        <taxon>Brassicaceae</taxon>
        <taxon>Arabideae</taxon>
        <taxon>Arabis</taxon>
    </lineage>
</organism>
<dbReference type="CDD" id="cd14066">
    <property type="entry name" value="STKc_IRAK"/>
    <property type="match status" value="1"/>
</dbReference>
<evidence type="ECO:0000256" key="2">
    <source>
        <dbReference type="ARBA" id="ARBA00022475"/>
    </source>
</evidence>
<dbReference type="PANTHER" id="PTHR27002">
    <property type="entry name" value="RECEPTOR-LIKE SERINE/THREONINE-PROTEIN KINASE SD1-8"/>
    <property type="match status" value="1"/>
</dbReference>
<dbReference type="InterPro" id="IPR036426">
    <property type="entry name" value="Bulb-type_lectin_dom_sf"/>
</dbReference>
<dbReference type="PROSITE" id="PS00108">
    <property type="entry name" value="PROTEIN_KINASE_ST"/>
    <property type="match status" value="1"/>
</dbReference>
<evidence type="ECO:0000259" key="23">
    <source>
        <dbReference type="PROSITE" id="PS50927"/>
    </source>
</evidence>
<dbReference type="SUPFAM" id="SSF51110">
    <property type="entry name" value="alpha-D-mannose-specific plant lectins"/>
    <property type="match status" value="1"/>
</dbReference>
<protein>
    <recommendedName>
        <fullName evidence="18">Receptor-like serine/threonine-protein kinase</fullName>
        <ecNumber evidence="18">2.7.11.1</ecNumber>
    </recommendedName>
</protein>
<dbReference type="InterPro" id="IPR008271">
    <property type="entry name" value="Ser/Thr_kinase_AS"/>
</dbReference>
<dbReference type="PIRSF" id="PIRSF000641">
    <property type="entry name" value="SRK"/>
    <property type="match status" value="1"/>
</dbReference>
<dbReference type="Proteomes" id="UP000029120">
    <property type="component" value="Chromosome 4"/>
</dbReference>
<gene>
    <name evidence="25" type="ordered locus">AALP_Aa4g022800</name>
</gene>
<dbReference type="AlphaFoldDB" id="A0A087H0M5"/>
<dbReference type="GO" id="GO:0005886">
    <property type="term" value="C:plasma membrane"/>
    <property type="evidence" value="ECO:0007669"/>
    <property type="project" value="UniProtKB-SubCell"/>
</dbReference>
<keyword evidence="10 18" id="KW-0067">ATP-binding</keyword>
<dbReference type="GO" id="GO:0106310">
    <property type="term" value="F:protein serine kinase activity"/>
    <property type="evidence" value="ECO:0007669"/>
    <property type="project" value="RHEA"/>
</dbReference>
<evidence type="ECO:0000256" key="8">
    <source>
        <dbReference type="ARBA" id="ARBA00022741"/>
    </source>
</evidence>
<dbReference type="Gene3D" id="2.90.10.10">
    <property type="entry name" value="Bulb-type lectin domain"/>
    <property type="match status" value="1"/>
</dbReference>
<feature type="region of interest" description="Disordered" evidence="19">
    <location>
        <begin position="799"/>
        <end position="837"/>
    </location>
</feature>
<dbReference type="InterPro" id="IPR000858">
    <property type="entry name" value="S_locus_glycoprot_dom"/>
</dbReference>
<feature type="transmembrane region" description="Helical" evidence="20">
    <location>
        <begin position="442"/>
        <end position="464"/>
    </location>
</feature>
<keyword evidence="15" id="KW-0325">Glycoprotein</keyword>
<evidence type="ECO:0000256" key="3">
    <source>
        <dbReference type="ARBA" id="ARBA00022527"/>
    </source>
</evidence>
<evidence type="ECO:0000256" key="11">
    <source>
        <dbReference type="ARBA" id="ARBA00022989"/>
    </source>
</evidence>
<evidence type="ECO:0000256" key="4">
    <source>
        <dbReference type="ARBA" id="ARBA00022536"/>
    </source>
</evidence>
<evidence type="ECO:0000256" key="9">
    <source>
        <dbReference type="ARBA" id="ARBA00022777"/>
    </source>
</evidence>
<name>A0A087H0M5_ARAAL</name>
<evidence type="ECO:0000313" key="26">
    <source>
        <dbReference type="Proteomes" id="UP000029120"/>
    </source>
</evidence>
<evidence type="ECO:0000256" key="7">
    <source>
        <dbReference type="ARBA" id="ARBA00022729"/>
    </source>
</evidence>
<dbReference type="SUPFAM" id="SSF56112">
    <property type="entry name" value="Protein kinase-like (PK-like)"/>
    <property type="match status" value="1"/>
</dbReference>
<dbReference type="CDD" id="cd00028">
    <property type="entry name" value="B_lectin"/>
    <property type="match status" value="1"/>
</dbReference>
<dbReference type="OMA" id="NETEWDA"/>
<comment type="catalytic activity">
    <reaction evidence="16 18">
        <text>L-threonyl-[protein] + ATP = O-phospho-L-threonyl-[protein] + ADP + H(+)</text>
        <dbReference type="Rhea" id="RHEA:46608"/>
        <dbReference type="Rhea" id="RHEA-COMP:11060"/>
        <dbReference type="Rhea" id="RHEA-COMP:11605"/>
        <dbReference type="ChEBI" id="CHEBI:15378"/>
        <dbReference type="ChEBI" id="CHEBI:30013"/>
        <dbReference type="ChEBI" id="CHEBI:30616"/>
        <dbReference type="ChEBI" id="CHEBI:61977"/>
        <dbReference type="ChEBI" id="CHEBI:456216"/>
        <dbReference type="EC" id="2.7.11.1"/>
    </reaction>
</comment>
<evidence type="ECO:0000259" key="24">
    <source>
        <dbReference type="PROSITE" id="PS50948"/>
    </source>
</evidence>
<evidence type="ECO:0000256" key="13">
    <source>
        <dbReference type="ARBA" id="ARBA00023157"/>
    </source>
</evidence>
<feature type="domain" description="Bulb-type lectin" evidence="23">
    <location>
        <begin position="27"/>
        <end position="152"/>
    </location>
</feature>
<keyword evidence="26" id="KW-1185">Reference proteome</keyword>
<dbReference type="SMART" id="SM00108">
    <property type="entry name" value="B_lectin"/>
    <property type="match status" value="1"/>
</dbReference>
<reference evidence="26" key="1">
    <citation type="journal article" date="2015" name="Nat. Plants">
        <title>Genome expansion of Arabis alpina linked with retrotransposition and reduced symmetric DNA methylation.</title>
        <authorList>
            <person name="Willing E.M."/>
            <person name="Rawat V."/>
            <person name="Mandakova T."/>
            <person name="Maumus F."/>
            <person name="James G.V."/>
            <person name="Nordstroem K.J."/>
            <person name="Becker C."/>
            <person name="Warthmann N."/>
            <person name="Chica C."/>
            <person name="Szarzynska B."/>
            <person name="Zytnicki M."/>
            <person name="Albani M.C."/>
            <person name="Kiefer C."/>
            <person name="Bergonzi S."/>
            <person name="Castaings L."/>
            <person name="Mateos J.L."/>
            <person name="Berns M.C."/>
            <person name="Bujdoso N."/>
            <person name="Piofczyk T."/>
            <person name="de Lorenzo L."/>
            <person name="Barrero-Sicilia C."/>
            <person name="Mateos I."/>
            <person name="Piednoel M."/>
            <person name="Hagmann J."/>
            <person name="Chen-Min-Tao R."/>
            <person name="Iglesias-Fernandez R."/>
            <person name="Schuster S.C."/>
            <person name="Alonso-Blanco C."/>
            <person name="Roudier F."/>
            <person name="Carbonero P."/>
            <person name="Paz-Ares J."/>
            <person name="Davis S.J."/>
            <person name="Pecinka A."/>
            <person name="Quesneville H."/>
            <person name="Colot V."/>
            <person name="Lysak M.A."/>
            <person name="Weigel D."/>
            <person name="Coupland G."/>
            <person name="Schneeberger K."/>
        </authorList>
    </citation>
    <scope>NUCLEOTIDE SEQUENCE [LARGE SCALE GENOMIC DNA]</scope>
    <source>
        <strain evidence="26">cv. Pajares</strain>
    </source>
</reference>
<accession>A0A087H0M5</accession>
<keyword evidence="14" id="KW-0675">Receptor</keyword>
<feature type="domain" description="Apple" evidence="24">
    <location>
        <begin position="344"/>
        <end position="431"/>
    </location>
</feature>
<keyword evidence="8 18" id="KW-0547">Nucleotide-binding</keyword>
<keyword evidence="4" id="KW-0245">EGF-like domain</keyword>
<dbReference type="Pfam" id="PF00954">
    <property type="entry name" value="S_locus_glycop"/>
    <property type="match status" value="1"/>
</dbReference>
<dbReference type="FunFam" id="2.90.10.10:FF:000001">
    <property type="entry name" value="G-type lectin S-receptor-like serine/threonine-protein kinase"/>
    <property type="match status" value="1"/>
</dbReference>
<evidence type="ECO:0000256" key="17">
    <source>
        <dbReference type="ARBA" id="ARBA00048679"/>
    </source>
</evidence>
<dbReference type="Pfam" id="PF07714">
    <property type="entry name" value="PK_Tyr_Ser-Thr"/>
    <property type="match status" value="1"/>
</dbReference>
<dbReference type="OrthoDB" id="1934880at2759"/>
<evidence type="ECO:0000259" key="22">
    <source>
        <dbReference type="PROSITE" id="PS50011"/>
    </source>
</evidence>
<dbReference type="SMART" id="SM00220">
    <property type="entry name" value="S_TKc"/>
    <property type="match status" value="1"/>
</dbReference>
<keyword evidence="3 18" id="KW-0723">Serine/threonine-protein kinase</keyword>
<evidence type="ECO:0000256" key="20">
    <source>
        <dbReference type="SAM" id="Phobius"/>
    </source>
</evidence>
<feature type="compositionally biased region" description="Polar residues" evidence="19">
    <location>
        <begin position="827"/>
        <end position="837"/>
    </location>
</feature>
<dbReference type="EC" id="2.7.11.1" evidence="18"/>
<dbReference type="PROSITE" id="PS50927">
    <property type="entry name" value="BULB_LECTIN"/>
    <property type="match status" value="1"/>
</dbReference>
<feature type="signal peptide" evidence="21">
    <location>
        <begin position="1"/>
        <end position="26"/>
    </location>
</feature>
<dbReference type="InterPro" id="IPR021820">
    <property type="entry name" value="S-locus_recpt_kinase_C"/>
</dbReference>
<dbReference type="PROSITE" id="PS50011">
    <property type="entry name" value="PROTEIN_KINASE_DOM"/>
    <property type="match status" value="1"/>
</dbReference>
<dbReference type="FunFam" id="3.30.200.20:FF:000145">
    <property type="entry name" value="receptor-like serine/threonine-protein kinase SD1-8"/>
    <property type="match status" value="1"/>
</dbReference>
<evidence type="ECO:0000313" key="25">
    <source>
        <dbReference type="EMBL" id="KFK35677.1"/>
    </source>
</evidence>
<dbReference type="FunFam" id="1.10.510.10:FF:000060">
    <property type="entry name" value="G-type lectin S-receptor-like serine/threonine-protein kinase"/>
    <property type="match status" value="1"/>
</dbReference>
<evidence type="ECO:0000256" key="10">
    <source>
        <dbReference type="ARBA" id="ARBA00022840"/>
    </source>
</evidence>
<dbReference type="InterPro" id="IPR000719">
    <property type="entry name" value="Prot_kinase_dom"/>
</dbReference>
<dbReference type="EMBL" id="CM002872">
    <property type="protein sequence ID" value="KFK35677.1"/>
    <property type="molecule type" value="Genomic_DNA"/>
</dbReference>
<dbReference type="GO" id="GO:0048544">
    <property type="term" value="P:recognition of pollen"/>
    <property type="evidence" value="ECO:0007669"/>
    <property type="project" value="InterPro"/>
</dbReference>
<keyword evidence="9 18" id="KW-0418">Kinase</keyword>
<dbReference type="GO" id="GO:0005524">
    <property type="term" value="F:ATP binding"/>
    <property type="evidence" value="ECO:0007669"/>
    <property type="project" value="UniProtKB-KW"/>
</dbReference>
<keyword evidence="11 20" id="KW-1133">Transmembrane helix</keyword>
<keyword evidence="13" id="KW-1015">Disulfide bond</keyword>
<keyword evidence="6 20" id="KW-0812">Transmembrane</keyword>
<evidence type="ECO:0000256" key="6">
    <source>
        <dbReference type="ARBA" id="ARBA00022692"/>
    </source>
</evidence>
<keyword evidence="5 18" id="KW-0808">Transferase</keyword>
<dbReference type="InterPro" id="IPR011009">
    <property type="entry name" value="Kinase-like_dom_sf"/>
</dbReference>
<dbReference type="Pfam" id="PF11883">
    <property type="entry name" value="DUF3403"/>
    <property type="match status" value="1"/>
</dbReference>
<evidence type="ECO:0000256" key="18">
    <source>
        <dbReference type="PIRNR" id="PIRNR000641"/>
    </source>
</evidence>
<feature type="compositionally biased region" description="Low complexity" evidence="19">
    <location>
        <begin position="813"/>
        <end position="825"/>
    </location>
</feature>
<keyword evidence="2" id="KW-1003">Cell membrane</keyword>
<dbReference type="PANTHER" id="PTHR27002:SF838">
    <property type="entry name" value="RECEPTOR-LIKE SERINE_THREONINE-PROTEIN KINASE"/>
    <property type="match status" value="1"/>
</dbReference>
<dbReference type="InterPro" id="IPR024171">
    <property type="entry name" value="SRK-like_kinase"/>
</dbReference>
<dbReference type="InterPro" id="IPR001245">
    <property type="entry name" value="Ser-Thr/Tyr_kinase_cat_dom"/>
</dbReference>
<evidence type="ECO:0000256" key="14">
    <source>
        <dbReference type="ARBA" id="ARBA00023170"/>
    </source>
</evidence>
<evidence type="ECO:0000256" key="15">
    <source>
        <dbReference type="ARBA" id="ARBA00023180"/>
    </source>
</evidence>
<dbReference type="eggNOG" id="ENOG502QSUU">
    <property type="taxonomic scope" value="Eukaryota"/>
</dbReference>
<dbReference type="PROSITE" id="PS50948">
    <property type="entry name" value="PAN"/>
    <property type="match status" value="1"/>
</dbReference>
<evidence type="ECO:0000256" key="1">
    <source>
        <dbReference type="ARBA" id="ARBA00004251"/>
    </source>
</evidence>
<feature type="domain" description="Protein kinase" evidence="22">
    <location>
        <begin position="521"/>
        <end position="805"/>
    </location>
</feature>
<dbReference type="GO" id="GO:0004674">
    <property type="term" value="F:protein serine/threonine kinase activity"/>
    <property type="evidence" value="ECO:0007669"/>
    <property type="project" value="UniProtKB-KW"/>
</dbReference>
<sequence>MVVPVSIRRRLALFLLAFFSLKLCFGEDRITFSTPINDSETLLCKRGIFRFGFFTPVNSTTRLRYVGIWYDKIPIQTVIWVANKDTPVNDTSGVVSISEDGNLVVKDGRNRLLWSTNVTVQVAPNATWVQLMDSGNLMLQDNRNKGETLWESFKHPYNSFMPRMNLGTNGRTGENLKLTSWRSDQDPSTGNYTAGLAPFAFPELLIWKNKVPQWRSGPWNGQVFIGLPDMDSLLFLDGFNLNSDNQGTVSMSYANDSFMYHFNLDPDGAIYQRDWSTSMRSWRIGIRFPSTDCDAYGRCGPYGICHPRGNPPCKCVKGFVPRNETEWNGGNWSNGCVRRTPLRCERLRNGSSNGGGGGKGDVFLKLQKMKVPISAEQSLANEQACPNVCLDNCSCTAYAYDRGVGCMIWSGGLVDMQSFLGSGIDLNIRLAHSELKTHSKRAIMITAPVLGVALVAAVCVLLACRKLKKRPAEPPKDRSAEILFERMEALTSGNEAASNQVKLKELPLFEFQVLATSTDNFCLRNKLGQGGFGPVYKGKLPEGQEIAVKRLSRASGQGLEELMNEVVVISKLQHRNLVKLLGCCIEGEERLLVYEYMPKKSLDAYLFDPLKQKILDWKTRFNIMEGICRGLLYLHRDSRLKIIHRDLKASNILLDEYLNPKISDFGLARVFQANEDEANTRRVVGTYGYMSPEYAMEGLFSEKSDVFSLGVIFLEIISGRKNSHKEENNLNLLAYAWKLWNDGEAASLADPNVSDECFEKEIQKCVQIGLLCVQEVANDRPNVSTVIWMLSTENSNLPEPKQPAFIARRGASDAESSDQSSQKASVNDVSLTAVTGR</sequence>
<keyword evidence="12 20" id="KW-0472">Membrane</keyword>
<feature type="chain" id="PRO_5001822641" description="Receptor-like serine/threonine-protein kinase" evidence="21">
    <location>
        <begin position="27"/>
        <end position="837"/>
    </location>
</feature>
<evidence type="ECO:0000256" key="16">
    <source>
        <dbReference type="ARBA" id="ARBA00047899"/>
    </source>
</evidence>
<dbReference type="InterPro" id="IPR003609">
    <property type="entry name" value="Pan_app"/>
</dbReference>
<comment type="catalytic activity">
    <reaction evidence="17 18">
        <text>L-seryl-[protein] + ATP = O-phospho-L-seryl-[protein] + ADP + H(+)</text>
        <dbReference type="Rhea" id="RHEA:17989"/>
        <dbReference type="Rhea" id="RHEA-COMP:9863"/>
        <dbReference type="Rhea" id="RHEA-COMP:11604"/>
        <dbReference type="ChEBI" id="CHEBI:15378"/>
        <dbReference type="ChEBI" id="CHEBI:29999"/>
        <dbReference type="ChEBI" id="CHEBI:30616"/>
        <dbReference type="ChEBI" id="CHEBI:83421"/>
        <dbReference type="ChEBI" id="CHEBI:456216"/>
        <dbReference type="EC" id="2.7.11.1"/>
    </reaction>
</comment>
<dbReference type="Gene3D" id="3.30.200.20">
    <property type="entry name" value="Phosphorylase Kinase, domain 1"/>
    <property type="match status" value="1"/>
</dbReference>
<comment type="similarity">
    <text evidence="18">Belongs to the protein kinase superfamily. Ser/Thr protein kinase family.</text>
</comment>
<dbReference type="SMART" id="SM00473">
    <property type="entry name" value="PAN_AP"/>
    <property type="match status" value="1"/>
</dbReference>
<dbReference type="Pfam" id="PF01453">
    <property type="entry name" value="B_lectin"/>
    <property type="match status" value="1"/>
</dbReference>
<dbReference type="InterPro" id="IPR001480">
    <property type="entry name" value="Bulb-type_lectin_dom"/>
</dbReference>
<evidence type="ECO:0000256" key="21">
    <source>
        <dbReference type="SAM" id="SignalP"/>
    </source>
</evidence>
<keyword evidence="7 21" id="KW-0732">Signal</keyword>
<comment type="subcellular location">
    <subcellularLocation>
        <location evidence="1">Cell membrane</location>
        <topology evidence="1">Single-pass type I membrane protein</topology>
    </subcellularLocation>
</comment>
<evidence type="ECO:0000256" key="12">
    <source>
        <dbReference type="ARBA" id="ARBA00023136"/>
    </source>
</evidence>
<dbReference type="CDD" id="cd01098">
    <property type="entry name" value="PAN_AP_plant"/>
    <property type="match status" value="1"/>
</dbReference>
<evidence type="ECO:0000256" key="19">
    <source>
        <dbReference type="SAM" id="MobiDB-lite"/>
    </source>
</evidence>
<dbReference type="Gramene" id="KFK35677">
    <property type="protein sequence ID" value="KFK35677"/>
    <property type="gene ID" value="AALP_AA4G022800"/>
</dbReference>
<proteinExistence type="inferred from homology"/>
<dbReference type="Pfam" id="PF08276">
    <property type="entry name" value="PAN_2"/>
    <property type="match status" value="1"/>
</dbReference>